<feature type="domain" description="Response regulatory" evidence="4">
    <location>
        <begin position="5"/>
        <end position="118"/>
    </location>
</feature>
<dbReference type="InterPro" id="IPR001789">
    <property type="entry name" value="Sig_transdc_resp-reg_receiver"/>
</dbReference>
<dbReference type="AlphaFoldDB" id="Q2ILP6"/>
<dbReference type="PROSITE" id="PS50110">
    <property type="entry name" value="RESPONSE_REGULATORY"/>
    <property type="match status" value="1"/>
</dbReference>
<dbReference type="InterPro" id="IPR050595">
    <property type="entry name" value="Bact_response_regulator"/>
</dbReference>
<dbReference type="EMBL" id="CP000251">
    <property type="protein sequence ID" value="ABC82573.1"/>
    <property type="molecule type" value="Genomic_DNA"/>
</dbReference>
<keyword evidence="1 3" id="KW-0597">Phosphoprotein</keyword>
<dbReference type="Proteomes" id="UP000001935">
    <property type="component" value="Chromosome"/>
</dbReference>
<dbReference type="SMART" id="SM00448">
    <property type="entry name" value="REC"/>
    <property type="match status" value="1"/>
</dbReference>
<dbReference type="SUPFAM" id="SSF52172">
    <property type="entry name" value="CheY-like"/>
    <property type="match status" value="1"/>
</dbReference>
<dbReference type="HOGENOM" id="CLU_000445_69_17_7"/>
<reference evidence="5 6" key="1">
    <citation type="submission" date="2006-01" db="EMBL/GenBank/DDBJ databases">
        <title>Complete sequence of Anaeromyxobacter dehalogenans 2CP-C.</title>
        <authorList>
            <consortium name="US DOE Joint Genome Institute"/>
            <person name="Copeland A."/>
            <person name="Lucas S."/>
            <person name="Lapidus A."/>
            <person name="Barry K."/>
            <person name="Detter J.C."/>
            <person name="Glavina T."/>
            <person name="Hammon N."/>
            <person name="Israni S."/>
            <person name="Pitluck S."/>
            <person name="Brettin T."/>
            <person name="Bruce D."/>
            <person name="Han C."/>
            <person name="Tapia R."/>
            <person name="Gilna P."/>
            <person name="Kiss H."/>
            <person name="Schmutz J."/>
            <person name="Larimer F."/>
            <person name="Land M."/>
            <person name="Kyrpides N."/>
            <person name="Anderson I."/>
            <person name="Sanford R.A."/>
            <person name="Ritalahti K.M."/>
            <person name="Thomas H.S."/>
            <person name="Kirby J.R."/>
            <person name="Zhulin I.B."/>
            <person name="Loeffler F.E."/>
            <person name="Richardson P."/>
        </authorList>
    </citation>
    <scope>NUCLEOTIDE SEQUENCE [LARGE SCALE GENOMIC DNA]</scope>
    <source>
        <strain evidence="5 6">2CP-C</strain>
    </source>
</reference>
<dbReference type="PANTHER" id="PTHR44591">
    <property type="entry name" value="STRESS RESPONSE REGULATOR PROTEIN 1"/>
    <property type="match status" value="1"/>
</dbReference>
<evidence type="ECO:0000256" key="3">
    <source>
        <dbReference type="PROSITE-ProRule" id="PRU00169"/>
    </source>
</evidence>
<proteinExistence type="predicted"/>
<evidence type="ECO:0000256" key="1">
    <source>
        <dbReference type="ARBA" id="ARBA00022553"/>
    </source>
</evidence>
<evidence type="ECO:0000313" key="6">
    <source>
        <dbReference type="Proteomes" id="UP000001935"/>
    </source>
</evidence>
<sequence length="119" mass="12547">MTGPGVLVVDDNDALRENLAECLEDEGYAVDLAASGAEALVRLERAPLPAVVLLDLMMPGMDGGALAAAIRADRRWDGIRLVITTGHSASRVRDLPVDAVLMKPFGVDDLLAVLKRVGA</sequence>
<dbReference type="RefSeq" id="WP_011421855.1">
    <property type="nucleotide sequence ID" value="NC_007760.1"/>
</dbReference>
<evidence type="ECO:0000313" key="5">
    <source>
        <dbReference type="EMBL" id="ABC82573.1"/>
    </source>
</evidence>
<dbReference type="KEGG" id="ade:Adeh_2803"/>
<keyword evidence="2" id="KW-0902">Two-component regulatory system</keyword>
<dbReference type="PANTHER" id="PTHR44591:SF14">
    <property type="entry name" value="PROTEIN PILG"/>
    <property type="match status" value="1"/>
</dbReference>
<dbReference type="GO" id="GO:0000160">
    <property type="term" value="P:phosphorelay signal transduction system"/>
    <property type="evidence" value="ECO:0007669"/>
    <property type="project" value="UniProtKB-KW"/>
</dbReference>
<organism evidence="5 6">
    <name type="scientific">Anaeromyxobacter dehalogenans (strain 2CP-C)</name>
    <dbReference type="NCBI Taxonomy" id="290397"/>
    <lineage>
        <taxon>Bacteria</taxon>
        <taxon>Pseudomonadati</taxon>
        <taxon>Myxococcota</taxon>
        <taxon>Myxococcia</taxon>
        <taxon>Myxococcales</taxon>
        <taxon>Cystobacterineae</taxon>
        <taxon>Anaeromyxobacteraceae</taxon>
        <taxon>Anaeromyxobacter</taxon>
    </lineage>
</organism>
<dbReference type="InterPro" id="IPR011006">
    <property type="entry name" value="CheY-like_superfamily"/>
</dbReference>
<name>Q2ILP6_ANADE</name>
<dbReference type="STRING" id="290397.Adeh_2803"/>
<dbReference type="Pfam" id="PF00072">
    <property type="entry name" value="Response_reg"/>
    <property type="match status" value="1"/>
</dbReference>
<dbReference type="Gene3D" id="3.40.50.2300">
    <property type="match status" value="1"/>
</dbReference>
<dbReference type="OrthoDB" id="9788090at2"/>
<evidence type="ECO:0000259" key="4">
    <source>
        <dbReference type="PROSITE" id="PS50110"/>
    </source>
</evidence>
<accession>Q2ILP6</accession>
<dbReference type="eggNOG" id="COG0784">
    <property type="taxonomic scope" value="Bacteria"/>
</dbReference>
<dbReference type="CDD" id="cd00156">
    <property type="entry name" value="REC"/>
    <property type="match status" value="1"/>
</dbReference>
<protein>
    <submittedName>
        <fullName evidence="5">Response regulator receiver domain protein (CheY-like)</fullName>
    </submittedName>
</protein>
<evidence type="ECO:0000256" key="2">
    <source>
        <dbReference type="ARBA" id="ARBA00023012"/>
    </source>
</evidence>
<gene>
    <name evidence="5" type="ordered locus">Adeh_2803</name>
</gene>
<feature type="modified residue" description="4-aspartylphosphate" evidence="3">
    <location>
        <position position="55"/>
    </location>
</feature>